<gene>
    <name evidence="1" type="ORF">MLD38_016620</name>
</gene>
<accession>A0ACB9QN22</accession>
<reference evidence="2" key="1">
    <citation type="journal article" date="2023" name="Front. Plant Sci.">
        <title>Chromosomal-level genome assembly of Melastoma candidum provides insights into trichome evolution.</title>
        <authorList>
            <person name="Zhong Y."/>
            <person name="Wu W."/>
            <person name="Sun C."/>
            <person name="Zou P."/>
            <person name="Liu Y."/>
            <person name="Dai S."/>
            <person name="Zhou R."/>
        </authorList>
    </citation>
    <scope>NUCLEOTIDE SEQUENCE [LARGE SCALE GENOMIC DNA]</scope>
</reference>
<keyword evidence="2" id="KW-1185">Reference proteome</keyword>
<organism evidence="1 2">
    <name type="scientific">Melastoma candidum</name>
    <dbReference type="NCBI Taxonomy" id="119954"/>
    <lineage>
        <taxon>Eukaryota</taxon>
        <taxon>Viridiplantae</taxon>
        <taxon>Streptophyta</taxon>
        <taxon>Embryophyta</taxon>
        <taxon>Tracheophyta</taxon>
        <taxon>Spermatophyta</taxon>
        <taxon>Magnoliopsida</taxon>
        <taxon>eudicotyledons</taxon>
        <taxon>Gunneridae</taxon>
        <taxon>Pentapetalae</taxon>
        <taxon>rosids</taxon>
        <taxon>malvids</taxon>
        <taxon>Myrtales</taxon>
        <taxon>Melastomataceae</taxon>
        <taxon>Melastomatoideae</taxon>
        <taxon>Melastomateae</taxon>
        <taxon>Melastoma</taxon>
    </lineage>
</organism>
<comment type="caution">
    <text evidence="1">The sequence shown here is derived from an EMBL/GenBank/DDBJ whole genome shotgun (WGS) entry which is preliminary data.</text>
</comment>
<dbReference type="EMBL" id="CM042884">
    <property type="protein sequence ID" value="KAI4368005.1"/>
    <property type="molecule type" value="Genomic_DNA"/>
</dbReference>
<name>A0ACB9QN22_9MYRT</name>
<dbReference type="Proteomes" id="UP001057402">
    <property type="component" value="Chromosome 5"/>
</dbReference>
<sequence>MGNKNLRDLSAPYLAMIAINFVFAVVNVLLKLVLQEGMDHSVLITYRLFVSAAFLAPIGYFRERGGDSKLTFRVLCYLLSSSFGVSLTQYLFLYGLERTSPTFAMGFVNMVPVITFLMALPLRMETVDLIGSGGRAKILGSMVCISGAMTMIIYRGRTLFNPQEQQSLPLVTDGRKGGGGWIISSMSLLLGTIAWSSWFLIQNNIGMMYPRKYSSTAIVSSFAAAQSAVVSFLLSGRETKLSVWILKGQIEIITVLFSGMVGSGLCYVGMSWCVKKRGPLFTSAFSPLIQIMAAMIDIPFLHDQLHLGSLLGSLLVIVGLYIMLWGKSRDINDHEVAAEGRDTDKASQQTRTEGPTAGTGPMITSEV</sequence>
<proteinExistence type="predicted"/>
<evidence type="ECO:0000313" key="1">
    <source>
        <dbReference type="EMBL" id="KAI4368005.1"/>
    </source>
</evidence>
<protein>
    <submittedName>
        <fullName evidence="1">Uncharacterized protein</fullName>
    </submittedName>
</protein>
<evidence type="ECO:0000313" key="2">
    <source>
        <dbReference type="Proteomes" id="UP001057402"/>
    </source>
</evidence>